<dbReference type="CDD" id="cd17536">
    <property type="entry name" value="REC_YesN-like"/>
    <property type="match status" value="1"/>
</dbReference>
<proteinExistence type="predicted"/>
<dbReference type="Pfam" id="PF00072">
    <property type="entry name" value="Response_reg"/>
    <property type="match status" value="1"/>
</dbReference>
<dbReference type="SMART" id="SM00342">
    <property type="entry name" value="HTH_ARAC"/>
    <property type="match status" value="1"/>
</dbReference>
<evidence type="ECO:0000256" key="6">
    <source>
        <dbReference type="ARBA" id="ARBA00023015"/>
    </source>
</evidence>
<evidence type="ECO:0000256" key="1">
    <source>
        <dbReference type="ARBA" id="ARBA00004496"/>
    </source>
</evidence>
<protein>
    <recommendedName>
        <fullName evidence="2">Stage 0 sporulation protein A homolog</fullName>
    </recommendedName>
</protein>
<keyword evidence="7" id="KW-0238">DNA-binding</keyword>
<accession>A0ABT2RQW6</accession>
<sequence length="281" mass="32089">MRLLIADDESVIRKGLLSLDWKSIGIEEVLSASNGAEAKRILLSQPVDIGIFDIRMPGMTGIELAQMHKKYSLDMAIVILSGFSEFEYAREAIRSGVYEYLLKPVSPREILQTIAEVKNRLEQERYQKQLVREHERSEGTFDTVTQVRNRFPRVSKVVMEMLTDMAQEFAEPITLNELSEKYYFTTSYVSKKIKQETGYSFVNILNAIRLMNAAKLLQEGERINIVCEKSGFRDQRYFSQVFKKAFGCSPSEYKKADQKLSDIRFPVILENAAGGQVGLSL</sequence>
<evidence type="ECO:0000259" key="12">
    <source>
        <dbReference type="PROSITE" id="PS50110"/>
    </source>
</evidence>
<keyword evidence="4 10" id="KW-0597">Phosphoprotein</keyword>
<evidence type="ECO:0000256" key="5">
    <source>
        <dbReference type="ARBA" id="ARBA00023012"/>
    </source>
</evidence>
<dbReference type="InterPro" id="IPR001789">
    <property type="entry name" value="Sig_transdc_resp-reg_receiver"/>
</dbReference>
<name>A0ABT2RQW6_9FIRM</name>
<evidence type="ECO:0000256" key="7">
    <source>
        <dbReference type="ARBA" id="ARBA00023125"/>
    </source>
</evidence>
<dbReference type="InterPro" id="IPR018060">
    <property type="entry name" value="HTH_AraC"/>
</dbReference>
<comment type="subcellular location">
    <subcellularLocation>
        <location evidence="1">Cytoplasm</location>
    </subcellularLocation>
</comment>
<keyword evidence="6" id="KW-0805">Transcription regulation</keyword>
<keyword evidence="14" id="KW-1185">Reference proteome</keyword>
<dbReference type="PROSITE" id="PS01124">
    <property type="entry name" value="HTH_ARAC_FAMILY_2"/>
    <property type="match status" value="1"/>
</dbReference>
<feature type="domain" description="HTH araC/xylS-type" evidence="11">
    <location>
        <begin position="155"/>
        <end position="256"/>
    </location>
</feature>
<dbReference type="PRINTS" id="PR00032">
    <property type="entry name" value="HTHARAC"/>
</dbReference>
<evidence type="ECO:0000256" key="2">
    <source>
        <dbReference type="ARBA" id="ARBA00018672"/>
    </source>
</evidence>
<dbReference type="SUPFAM" id="SSF46689">
    <property type="entry name" value="Homeodomain-like"/>
    <property type="match status" value="1"/>
</dbReference>
<organism evidence="13 14">
    <name type="scientific">Dorea acetigenes</name>
    <dbReference type="NCBI Taxonomy" id="2981787"/>
    <lineage>
        <taxon>Bacteria</taxon>
        <taxon>Bacillati</taxon>
        <taxon>Bacillota</taxon>
        <taxon>Clostridia</taxon>
        <taxon>Lachnospirales</taxon>
        <taxon>Lachnospiraceae</taxon>
        <taxon>Dorea</taxon>
    </lineage>
</organism>
<dbReference type="PANTHER" id="PTHR42713:SF3">
    <property type="entry name" value="TRANSCRIPTIONAL REGULATORY PROTEIN HPTR"/>
    <property type="match status" value="1"/>
</dbReference>
<dbReference type="Gene3D" id="1.10.10.60">
    <property type="entry name" value="Homeodomain-like"/>
    <property type="match status" value="2"/>
</dbReference>
<dbReference type="InterPro" id="IPR011006">
    <property type="entry name" value="CheY-like_superfamily"/>
</dbReference>
<dbReference type="EMBL" id="JAOQJU010000026">
    <property type="protein sequence ID" value="MCU6687787.1"/>
    <property type="molecule type" value="Genomic_DNA"/>
</dbReference>
<reference evidence="13 14" key="1">
    <citation type="journal article" date="2021" name="ISME Commun">
        <title>Automated analysis of genomic sequences facilitates high-throughput and comprehensive description of bacteria.</title>
        <authorList>
            <person name="Hitch T.C.A."/>
        </authorList>
    </citation>
    <scope>NUCLEOTIDE SEQUENCE [LARGE SCALE GENOMIC DNA]</scope>
    <source>
        <strain evidence="13 14">Sanger_03</strain>
    </source>
</reference>
<dbReference type="InterPro" id="IPR020449">
    <property type="entry name" value="Tscrpt_reg_AraC-type_HTH"/>
</dbReference>
<evidence type="ECO:0000313" key="13">
    <source>
        <dbReference type="EMBL" id="MCU6687787.1"/>
    </source>
</evidence>
<dbReference type="Gene3D" id="3.40.50.2300">
    <property type="match status" value="1"/>
</dbReference>
<evidence type="ECO:0000256" key="3">
    <source>
        <dbReference type="ARBA" id="ARBA00022490"/>
    </source>
</evidence>
<dbReference type="Proteomes" id="UP001652431">
    <property type="component" value="Unassembled WGS sequence"/>
</dbReference>
<feature type="domain" description="Response regulatory" evidence="12">
    <location>
        <begin position="2"/>
        <end position="118"/>
    </location>
</feature>
<dbReference type="InterPro" id="IPR018062">
    <property type="entry name" value="HTH_AraC-typ_CS"/>
</dbReference>
<evidence type="ECO:0000256" key="9">
    <source>
        <dbReference type="ARBA" id="ARBA00024867"/>
    </source>
</evidence>
<dbReference type="PROSITE" id="PS00041">
    <property type="entry name" value="HTH_ARAC_FAMILY_1"/>
    <property type="match status" value="1"/>
</dbReference>
<keyword evidence="3" id="KW-0963">Cytoplasm</keyword>
<evidence type="ECO:0000313" key="14">
    <source>
        <dbReference type="Proteomes" id="UP001652431"/>
    </source>
</evidence>
<dbReference type="InterPro" id="IPR051552">
    <property type="entry name" value="HptR"/>
</dbReference>
<keyword evidence="5" id="KW-0902">Two-component regulatory system</keyword>
<evidence type="ECO:0000256" key="4">
    <source>
        <dbReference type="ARBA" id="ARBA00022553"/>
    </source>
</evidence>
<evidence type="ECO:0000259" key="11">
    <source>
        <dbReference type="PROSITE" id="PS01124"/>
    </source>
</evidence>
<dbReference type="PROSITE" id="PS50110">
    <property type="entry name" value="RESPONSE_REGULATORY"/>
    <property type="match status" value="1"/>
</dbReference>
<dbReference type="SUPFAM" id="SSF52172">
    <property type="entry name" value="CheY-like"/>
    <property type="match status" value="1"/>
</dbReference>
<dbReference type="Pfam" id="PF12833">
    <property type="entry name" value="HTH_18"/>
    <property type="match status" value="1"/>
</dbReference>
<comment type="function">
    <text evidence="9">May play the central regulatory role in sporulation. It may be an element of the effector pathway responsible for the activation of sporulation genes in response to nutritional stress. Spo0A may act in concert with spo0H (a sigma factor) to control the expression of some genes that are critical to the sporulation process.</text>
</comment>
<evidence type="ECO:0000256" key="8">
    <source>
        <dbReference type="ARBA" id="ARBA00023163"/>
    </source>
</evidence>
<comment type="caution">
    <text evidence="13">The sequence shown here is derived from an EMBL/GenBank/DDBJ whole genome shotgun (WGS) entry which is preliminary data.</text>
</comment>
<dbReference type="InterPro" id="IPR009057">
    <property type="entry name" value="Homeodomain-like_sf"/>
</dbReference>
<evidence type="ECO:0000256" key="10">
    <source>
        <dbReference type="PROSITE-ProRule" id="PRU00169"/>
    </source>
</evidence>
<gene>
    <name evidence="13" type="ORF">OCV99_14860</name>
</gene>
<feature type="modified residue" description="4-aspartylphosphate" evidence="10">
    <location>
        <position position="53"/>
    </location>
</feature>
<dbReference type="PANTHER" id="PTHR42713">
    <property type="entry name" value="HISTIDINE KINASE-RELATED"/>
    <property type="match status" value="1"/>
</dbReference>
<dbReference type="RefSeq" id="WP_158371621.1">
    <property type="nucleotide sequence ID" value="NZ_JAOQJU010000026.1"/>
</dbReference>
<dbReference type="SMART" id="SM00448">
    <property type="entry name" value="REC"/>
    <property type="match status" value="1"/>
</dbReference>
<keyword evidence="8" id="KW-0804">Transcription</keyword>